<evidence type="ECO:0000313" key="1">
    <source>
        <dbReference type="EMBL" id="KRZ15427.1"/>
    </source>
</evidence>
<evidence type="ECO:0000313" key="2">
    <source>
        <dbReference type="Proteomes" id="UP000055024"/>
    </source>
</evidence>
<proteinExistence type="predicted"/>
<name>A0A0V1HXF7_9BILA</name>
<sequence length="67" mass="7676">MKQQSSKQFSKTAESVAHEISNFRVKFFYPKITGIGLYPWEIISEMQQDLKTATEHVVMGVIEGARK</sequence>
<organism evidence="1 2">
    <name type="scientific">Trichinella zimbabwensis</name>
    <dbReference type="NCBI Taxonomy" id="268475"/>
    <lineage>
        <taxon>Eukaryota</taxon>
        <taxon>Metazoa</taxon>
        <taxon>Ecdysozoa</taxon>
        <taxon>Nematoda</taxon>
        <taxon>Enoplea</taxon>
        <taxon>Dorylaimia</taxon>
        <taxon>Trichinellida</taxon>
        <taxon>Trichinellidae</taxon>
        <taxon>Trichinella</taxon>
    </lineage>
</organism>
<dbReference type="EMBL" id="JYDP01000018">
    <property type="protein sequence ID" value="KRZ15427.1"/>
    <property type="molecule type" value="Genomic_DNA"/>
</dbReference>
<keyword evidence="2" id="KW-1185">Reference proteome</keyword>
<gene>
    <name evidence="1" type="ORF">T11_11031</name>
</gene>
<accession>A0A0V1HXF7</accession>
<protein>
    <submittedName>
        <fullName evidence="1">Uncharacterized protein</fullName>
    </submittedName>
</protein>
<dbReference type="AlphaFoldDB" id="A0A0V1HXF7"/>
<reference evidence="1 2" key="1">
    <citation type="submission" date="2015-01" db="EMBL/GenBank/DDBJ databases">
        <title>Evolution of Trichinella species and genotypes.</title>
        <authorList>
            <person name="Korhonen P.K."/>
            <person name="Edoardo P."/>
            <person name="Giuseppe L.R."/>
            <person name="Gasser R.B."/>
        </authorList>
    </citation>
    <scope>NUCLEOTIDE SEQUENCE [LARGE SCALE GENOMIC DNA]</scope>
    <source>
        <strain evidence="1">ISS1029</strain>
    </source>
</reference>
<comment type="caution">
    <text evidence="1">The sequence shown here is derived from an EMBL/GenBank/DDBJ whole genome shotgun (WGS) entry which is preliminary data.</text>
</comment>
<dbReference type="Proteomes" id="UP000055024">
    <property type="component" value="Unassembled WGS sequence"/>
</dbReference>